<sequence>MDLGEESPTAVSLEAEEVHDQDSDHDDNPNANLADEDEAASEDEPGLEPFDMQHMIAHSQRTEHSGLWCIEVDRIFYLHIGITHFKVKDDFYVIGRRRKFASQIVKRTFVVPRPRRFDVEDIFEGLSQFEEERRKGKRNTTTAPTGNKKKPRPVEAIAEEPFDPM</sequence>
<dbReference type="AlphaFoldDB" id="A0ABD3H788"/>
<organism evidence="2 3">
    <name type="scientific">Riccia sorocarpa</name>
    <dbReference type="NCBI Taxonomy" id="122646"/>
    <lineage>
        <taxon>Eukaryota</taxon>
        <taxon>Viridiplantae</taxon>
        <taxon>Streptophyta</taxon>
        <taxon>Embryophyta</taxon>
        <taxon>Marchantiophyta</taxon>
        <taxon>Marchantiopsida</taxon>
        <taxon>Marchantiidae</taxon>
        <taxon>Marchantiales</taxon>
        <taxon>Ricciaceae</taxon>
        <taxon>Riccia</taxon>
    </lineage>
</organism>
<feature type="compositionally biased region" description="Basic and acidic residues" evidence="1">
    <location>
        <begin position="16"/>
        <end position="28"/>
    </location>
</feature>
<reference evidence="2 3" key="1">
    <citation type="submission" date="2024-09" db="EMBL/GenBank/DDBJ databases">
        <title>Chromosome-scale assembly of Riccia sorocarpa.</title>
        <authorList>
            <person name="Paukszto L."/>
        </authorList>
    </citation>
    <scope>NUCLEOTIDE SEQUENCE [LARGE SCALE GENOMIC DNA]</scope>
    <source>
        <strain evidence="2">LP-2024</strain>
        <tissue evidence="2">Aerial parts of the thallus</tissue>
    </source>
</reference>
<feature type="region of interest" description="Disordered" evidence="1">
    <location>
        <begin position="1"/>
        <end position="46"/>
    </location>
</feature>
<comment type="caution">
    <text evidence="2">The sequence shown here is derived from an EMBL/GenBank/DDBJ whole genome shotgun (WGS) entry which is preliminary data.</text>
</comment>
<feature type="compositionally biased region" description="Acidic residues" evidence="1">
    <location>
        <begin position="34"/>
        <end position="46"/>
    </location>
</feature>
<evidence type="ECO:0000313" key="3">
    <source>
        <dbReference type="Proteomes" id="UP001633002"/>
    </source>
</evidence>
<dbReference type="Proteomes" id="UP001633002">
    <property type="component" value="Unassembled WGS sequence"/>
</dbReference>
<feature type="region of interest" description="Disordered" evidence="1">
    <location>
        <begin position="130"/>
        <end position="165"/>
    </location>
</feature>
<accession>A0ABD3H788</accession>
<protein>
    <submittedName>
        <fullName evidence="2">Uncharacterized protein</fullName>
    </submittedName>
</protein>
<dbReference type="EMBL" id="JBJQOH010000005">
    <property type="protein sequence ID" value="KAL3686407.1"/>
    <property type="molecule type" value="Genomic_DNA"/>
</dbReference>
<name>A0ABD3H788_9MARC</name>
<gene>
    <name evidence="2" type="ORF">R1sor_008981</name>
</gene>
<proteinExistence type="predicted"/>
<keyword evidence="3" id="KW-1185">Reference proteome</keyword>
<evidence type="ECO:0000313" key="2">
    <source>
        <dbReference type="EMBL" id="KAL3686407.1"/>
    </source>
</evidence>
<evidence type="ECO:0000256" key="1">
    <source>
        <dbReference type="SAM" id="MobiDB-lite"/>
    </source>
</evidence>